<dbReference type="KEGG" id="pprf:DPRO_0621"/>
<evidence type="ECO:0000256" key="4">
    <source>
        <dbReference type="ARBA" id="ARBA00022692"/>
    </source>
</evidence>
<evidence type="ECO:0000256" key="2">
    <source>
        <dbReference type="ARBA" id="ARBA00022448"/>
    </source>
</evidence>
<proteinExistence type="predicted"/>
<dbReference type="GO" id="GO:0030001">
    <property type="term" value="P:metal ion transport"/>
    <property type="evidence" value="ECO:0007669"/>
    <property type="project" value="UniProtKB-ARBA"/>
</dbReference>
<keyword evidence="2" id="KW-0813">Transport</keyword>
<feature type="transmembrane region" description="Helical" evidence="8">
    <location>
        <begin position="434"/>
        <end position="456"/>
    </location>
</feature>
<dbReference type="Pfam" id="PF02386">
    <property type="entry name" value="TrkH"/>
    <property type="match status" value="1"/>
</dbReference>
<evidence type="ECO:0000256" key="7">
    <source>
        <dbReference type="ARBA" id="ARBA00023136"/>
    </source>
</evidence>
<keyword evidence="5 8" id="KW-1133">Transmembrane helix</keyword>
<dbReference type="GO" id="GO:0008324">
    <property type="term" value="F:monoatomic cation transmembrane transporter activity"/>
    <property type="evidence" value="ECO:0007669"/>
    <property type="project" value="InterPro"/>
</dbReference>
<feature type="transmembrane region" description="Helical" evidence="8">
    <location>
        <begin position="22"/>
        <end position="40"/>
    </location>
</feature>
<feature type="transmembrane region" description="Helical" evidence="8">
    <location>
        <begin position="163"/>
        <end position="180"/>
    </location>
</feature>
<feature type="transmembrane region" description="Helical" evidence="8">
    <location>
        <begin position="136"/>
        <end position="156"/>
    </location>
</feature>
<keyword evidence="10" id="KW-1185">Reference proteome</keyword>
<dbReference type="EMBL" id="LT907975">
    <property type="protein sequence ID" value="SOB57505.1"/>
    <property type="molecule type" value="Genomic_DNA"/>
</dbReference>
<keyword evidence="7 8" id="KW-0472">Membrane</keyword>
<feature type="transmembrane region" description="Helical" evidence="8">
    <location>
        <begin position="515"/>
        <end position="533"/>
    </location>
</feature>
<evidence type="ECO:0000256" key="6">
    <source>
        <dbReference type="ARBA" id="ARBA00023065"/>
    </source>
</evidence>
<sequence>MALSPCPLALPFLGLESVYPQSWQLIISAIAAISCLVCALTIFRRPLFGKVLGAGASVASYITAFPYLSTSPFAALTGSVGLVFVAAMLFDFDIRITGERSNHVERCLQRARWAALTVPAVVVVSLPLELSASSPALYIFAASSLIAQSLFLHWAVKMRSKPRIALSAIGILAIVLLLLWPSAMSVAGMVGIVSLINLMMIPSYRNILEREDHWWDVLVNHPGRILFTTFFILCTVGSLLLTVPASTENGAIDLVDAIFTSVSAVCVTGLVVLDTPNDFTLVGQIFILLLIQLGGLGIMSITTVALQAMGRRLSLKHERLLASMTDTNHQDLIRALATILKFTLLAEGLGALSLTMLFYASGDQFSQALWRGLFTAVSAFCNAGFALQTDSLIPYQANPFVLHIVAGLIVFGGMAPATSLIVPKWVRGKPVPISARIALITTVALLIAGTFFVLAFEWNGVLGGLSIVDKIQNAWFQSVTLRTAGFNSVDIANISSPTLLIMIAFMFIGGSPGGTAGGVKTTTIGILAMTFWSNVTNQNQIITQNRRIHSGTIYRAVTVLVSGMAIWFVVVLMLQVTQEISSRDLIFEATSAIGTVGLSTGATPLLDEIGKVIIIIAMFAGRIGPITLFMLLNDDQAVSDTRHPVESVSIT</sequence>
<feature type="transmembrane region" description="Helical" evidence="8">
    <location>
        <begin position="400"/>
        <end position="422"/>
    </location>
</feature>
<feature type="transmembrane region" description="Helical" evidence="8">
    <location>
        <begin position="368"/>
        <end position="388"/>
    </location>
</feature>
<feature type="transmembrane region" description="Helical" evidence="8">
    <location>
        <begin position="73"/>
        <end position="92"/>
    </location>
</feature>
<evidence type="ECO:0000256" key="8">
    <source>
        <dbReference type="SAM" id="Phobius"/>
    </source>
</evidence>
<comment type="subcellular location">
    <subcellularLocation>
        <location evidence="1">Cell membrane</location>
        <topology evidence="1">Multi-pass membrane protein</topology>
    </subcellularLocation>
</comment>
<name>A0A2C8F645_9BACT</name>
<evidence type="ECO:0000313" key="10">
    <source>
        <dbReference type="Proteomes" id="UP000219215"/>
    </source>
</evidence>
<evidence type="ECO:0000256" key="5">
    <source>
        <dbReference type="ARBA" id="ARBA00022989"/>
    </source>
</evidence>
<feature type="transmembrane region" description="Helical" evidence="8">
    <location>
        <begin position="553"/>
        <end position="574"/>
    </location>
</feature>
<reference evidence="10" key="1">
    <citation type="submission" date="2017-09" db="EMBL/GenBank/DDBJ databases">
        <authorList>
            <person name="Regsiter A."/>
            <person name="William W."/>
        </authorList>
    </citation>
    <scope>NUCLEOTIDE SEQUENCE [LARGE SCALE GENOMIC DNA]</scope>
    <source>
        <strain evidence="10">500-1</strain>
    </source>
</reference>
<feature type="transmembrane region" description="Helical" evidence="8">
    <location>
        <begin position="491"/>
        <end position="508"/>
    </location>
</feature>
<accession>A0A2C8F645</accession>
<feature type="transmembrane region" description="Helical" evidence="8">
    <location>
        <begin position="612"/>
        <end position="632"/>
    </location>
</feature>
<keyword evidence="6" id="KW-0406">Ion transport</keyword>
<evidence type="ECO:0000256" key="3">
    <source>
        <dbReference type="ARBA" id="ARBA00022475"/>
    </source>
</evidence>
<dbReference type="PANTHER" id="PTHR32024:SF1">
    <property type="entry name" value="KTR SYSTEM POTASSIUM UPTAKE PROTEIN B"/>
    <property type="match status" value="1"/>
</dbReference>
<evidence type="ECO:0000313" key="9">
    <source>
        <dbReference type="EMBL" id="SOB57505.1"/>
    </source>
</evidence>
<feature type="transmembrane region" description="Helical" evidence="8">
    <location>
        <begin position="285"/>
        <end position="306"/>
    </location>
</feature>
<dbReference type="Proteomes" id="UP000219215">
    <property type="component" value="Chromosome DPRO"/>
</dbReference>
<dbReference type="AlphaFoldDB" id="A0A2C8F645"/>
<feature type="transmembrane region" description="Helical" evidence="8">
    <location>
        <begin position="339"/>
        <end position="361"/>
    </location>
</feature>
<dbReference type="RefSeq" id="WP_097010741.1">
    <property type="nucleotide sequence ID" value="NZ_LT907975.1"/>
</dbReference>
<feature type="transmembrane region" description="Helical" evidence="8">
    <location>
        <begin position="47"/>
        <end position="67"/>
    </location>
</feature>
<organism evidence="9 10">
    <name type="scientific">Pseudodesulfovibrio profundus</name>
    <dbReference type="NCBI Taxonomy" id="57320"/>
    <lineage>
        <taxon>Bacteria</taxon>
        <taxon>Pseudomonadati</taxon>
        <taxon>Thermodesulfobacteriota</taxon>
        <taxon>Desulfovibrionia</taxon>
        <taxon>Desulfovibrionales</taxon>
        <taxon>Desulfovibrionaceae</taxon>
    </lineage>
</organism>
<keyword evidence="4 8" id="KW-0812">Transmembrane</keyword>
<evidence type="ECO:0000256" key="1">
    <source>
        <dbReference type="ARBA" id="ARBA00004651"/>
    </source>
</evidence>
<dbReference type="InterPro" id="IPR003445">
    <property type="entry name" value="Cat_transpt"/>
</dbReference>
<keyword evidence="3" id="KW-1003">Cell membrane</keyword>
<feature type="transmembrane region" description="Helical" evidence="8">
    <location>
        <begin position="225"/>
        <end position="245"/>
    </location>
</feature>
<feature type="transmembrane region" description="Helical" evidence="8">
    <location>
        <begin position="251"/>
        <end position="273"/>
    </location>
</feature>
<feature type="transmembrane region" description="Helical" evidence="8">
    <location>
        <begin position="113"/>
        <end position="130"/>
    </location>
</feature>
<dbReference type="GO" id="GO:0005886">
    <property type="term" value="C:plasma membrane"/>
    <property type="evidence" value="ECO:0007669"/>
    <property type="project" value="UniProtKB-SubCell"/>
</dbReference>
<dbReference type="OrthoDB" id="9810952at2"/>
<protein>
    <submittedName>
        <fullName evidence="9">Potassium uptake protein, TrkH family</fullName>
    </submittedName>
</protein>
<dbReference type="PANTHER" id="PTHR32024">
    <property type="entry name" value="TRK SYSTEM POTASSIUM UPTAKE PROTEIN TRKG-RELATED"/>
    <property type="match status" value="1"/>
</dbReference>
<gene>
    <name evidence="9" type="ORF">DPRO_0621</name>
</gene>